<feature type="region of interest" description="Disordered" evidence="1">
    <location>
        <begin position="595"/>
        <end position="619"/>
    </location>
</feature>
<dbReference type="GO" id="GO:0016740">
    <property type="term" value="F:transferase activity"/>
    <property type="evidence" value="ECO:0007669"/>
    <property type="project" value="UniProtKB-KW"/>
</dbReference>
<dbReference type="EMBL" id="LHPG02000003">
    <property type="protein sequence ID" value="PRW59563.1"/>
    <property type="molecule type" value="Genomic_DNA"/>
</dbReference>
<dbReference type="Gene3D" id="1.20.1050.10">
    <property type="match status" value="1"/>
</dbReference>
<dbReference type="CDD" id="cd00570">
    <property type="entry name" value="GST_N_family"/>
    <property type="match status" value="1"/>
</dbReference>
<dbReference type="PROSITE" id="PS50404">
    <property type="entry name" value="GST_NTER"/>
    <property type="match status" value="1"/>
</dbReference>
<feature type="compositionally biased region" description="Low complexity" evidence="1">
    <location>
        <begin position="824"/>
        <end position="843"/>
    </location>
</feature>
<sequence>MLSGLARALGGQGGAATTTAPSHQVIQFADNAPSWEELQAAVEAKQKALDAVPPPLETGPASSYALRRTFGQPGEPRVKLYRDHAAWCPYCHKIVLQLEEKQIPYVIEKINMRCYGDKPPEFLRKVPSGLLPVLEVDGQVITESAVIQQVLEQMQPQPAMLPPGGSAERQRAAELMRLERQLFSAWLQWLCNGWGHESNRDNFCKTMDAVEAALGEAEGPYFLADFGLVDITFAPFLERIVSSIAYYKGFRVRGEGRWPNLERWFAAMEARPAYAGFKSDHYTHVHDLPPQLGGCVAVPEAKPFLDAIDGKDGKSWRLPLEPLSATSLEAHTPGEQPEIDRLQAAARLVQNREAVTKFCLRGAPGGKRGPRPVSAPLCDPTAIPALEHWDAADAALRHVAHALLVGVEAKQASPQALAAAGSSGGAGGHDGGNVVGALAYLRDRVCVPRDLKLPAARQFRAHLNWAIDSLQQQRSKSAVSLVEFAWDPTSGLATQQRSPTKPRTMAELEPRGAAAIGGAAACLAGCSPCGVASVAASSVSQPSSATSSLAAQLADLQVASRQSSGSDLGDRGRLLAGLPPGLAAVHTRRASACSVADDASGSGSGEPASPPDSACSPQQVGAIKNFDSVMQRTLTPIKTRSRPGTARQQGADLPPSPPAPLAGSLVSPFGDCPSASSLGSGLRPKLAAGRAVVIRCCTSSAAGGAPNAYNPYDLTAAALSSAEFRSPARSSLASPFPSSSRTTSSNVTPSQWLAGSGSHRASAYRALAAQQALTQKDDEPDVYVSVPGVVRRQHSIASAGSGSSVGSSAGPPPPQQAAGGGGEQPPAAQAGGPSAGAPSLQLF</sequence>
<keyword evidence="4" id="KW-1185">Reference proteome</keyword>
<gene>
    <name evidence="3" type="ORF">C2E21_1921</name>
</gene>
<dbReference type="Pfam" id="PF13410">
    <property type="entry name" value="GST_C_2"/>
    <property type="match status" value="1"/>
</dbReference>
<evidence type="ECO:0000259" key="2">
    <source>
        <dbReference type="PROSITE" id="PS50404"/>
    </source>
</evidence>
<protein>
    <submittedName>
        <fullName evidence="3">Glutathione S-transferase isoform B</fullName>
    </submittedName>
</protein>
<evidence type="ECO:0000313" key="4">
    <source>
        <dbReference type="Proteomes" id="UP000239899"/>
    </source>
</evidence>
<feature type="domain" description="GST N-terminal" evidence="2">
    <location>
        <begin position="78"/>
        <end position="159"/>
    </location>
</feature>
<feature type="region of interest" description="Disordered" evidence="1">
    <location>
        <begin position="729"/>
        <end position="755"/>
    </location>
</feature>
<dbReference type="Proteomes" id="UP000239899">
    <property type="component" value="Unassembled WGS sequence"/>
</dbReference>
<proteinExistence type="predicted"/>
<dbReference type="InterPro" id="IPR040079">
    <property type="entry name" value="Glutathione_S-Trfase"/>
</dbReference>
<dbReference type="OrthoDB" id="4951845at2759"/>
<dbReference type="SFLD" id="SFLDS00019">
    <property type="entry name" value="Glutathione_Transferase_(cytos"/>
    <property type="match status" value="1"/>
</dbReference>
<dbReference type="SFLD" id="SFLDG00358">
    <property type="entry name" value="Main_(cytGST)"/>
    <property type="match status" value="1"/>
</dbReference>
<dbReference type="InterPro" id="IPR036249">
    <property type="entry name" value="Thioredoxin-like_sf"/>
</dbReference>
<dbReference type="PANTHER" id="PTHR43968">
    <property type="match status" value="1"/>
</dbReference>
<accession>A0A2P6TZS9</accession>
<name>A0A2P6TZS9_CHLSO</name>
<feature type="compositionally biased region" description="Low complexity" evidence="1">
    <location>
        <begin position="797"/>
        <end position="809"/>
    </location>
</feature>
<dbReference type="AlphaFoldDB" id="A0A2P6TZS9"/>
<feature type="region of interest" description="Disordered" evidence="1">
    <location>
        <begin position="635"/>
        <end position="662"/>
    </location>
</feature>
<reference evidence="3 4" key="1">
    <citation type="journal article" date="2018" name="Plant J.">
        <title>Genome sequences of Chlorella sorokiniana UTEX 1602 and Micractinium conductrix SAG 241.80: implications to maltose excretion by a green alga.</title>
        <authorList>
            <person name="Arriola M.B."/>
            <person name="Velmurugan N."/>
            <person name="Zhang Y."/>
            <person name="Plunkett M.H."/>
            <person name="Hondzo H."/>
            <person name="Barney B.M."/>
        </authorList>
    </citation>
    <scope>NUCLEOTIDE SEQUENCE [LARGE SCALE GENOMIC DNA]</scope>
    <source>
        <strain evidence="4">UTEX 1602</strain>
    </source>
</reference>
<dbReference type="InterPro" id="IPR004045">
    <property type="entry name" value="Glutathione_S-Trfase_N"/>
</dbReference>
<dbReference type="InterPro" id="IPR050983">
    <property type="entry name" value="GST_Omega/HSP26"/>
</dbReference>
<dbReference type="Pfam" id="PF13409">
    <property type="entry name" value="GST_N_2"/>
    <property type="match status" value="1"/>
</dbReference>
<feature type="compositionally biased region" description="Low complexity" evidence="1">
    <location>
        <begin position="729"/>
        <end position="750"/>
    </location>
</feature>
<dbReference type="PROSITE" id="PS51354">
    <property type="entry name" value="GLUTAREDOXIN_2"/>
    <property type="match status" value="1"/>
</dbReference>
<dbReference type="GO" id="GO:0005737">
    <property type="term" value="C:cytoplasm"/>
    <property type="evidence" value="ECO:0007669"/>
    <property type="project" value="TreeGrafter"/>
</dbReference>
<evidence type="ECO:0000256" key="1">
    <source>
        <dbReference type="SAM" id="MobiDB-lite"/>
    </source>
</evidence>
<evidence type="ECO:0000313" key="3">
    <source>
        <dbReference type="EMBL" id="PRW59563.1"/>
    </source>
</evidence>
<comment type="caution">
    <text evidence="3">The sequence shown here is derived from an EMBL/GenBank/DDBJ whole genome shotgun (WGS) entry which is preliminary data.</text>
</comment>
<dbReference type="InterPro" id="IPR036282">
    <property type="entry name" value="Glutathione-S-Trfase_C_sf"/>
</dbReference>
<dbReference type="STRING" id="3076.A0A2P6TZS9"/>
<dbReference type="SUPFAM" id="SSF52833">
    <property type="entry name" value="Thioredoxin-like"/>
    <property type="match status" value="1"/>
</dbReference>
<dbReference type="Gene3D" id="3.40.30.10">
    <property type="entry name" value="Glutaredoxin"/>
    <property type="match status" value="1"/>
</dbReference>
<feature type="region of interest" description="Disordered" evidence="1">
    <location>
        <begin position="794"/>
        <end position="843"/>
    </location>
</feature>
<feature type="compositionally biased region" description="Low complexity" evidence="1">
    <location>
        <begin position="595"/>
        <end position="614"/>
    </location>
</feature>
<dbReference type="SUPFAM" id="SSF47616">
    <property type="entry name" value="GST C-terminal domain-like"/>
    <property type="match status" value="1"/>
</dbReference>
<dbReference type="PANTHER" id="PTHR43968:SF14">
    <property type="entry name" value="GLUTATHIONE S-TRANSFERASE"/>
    <property type="match status" value="1"/>
</dbReference>
<organism evidence="3 4">
    <name type="scientific">Chlorella sorokiniana</name>
    <name type="common">Freshwater green alga</name>
    <dbReference type="NCBI Taxonomy" id="3076"/>
    <lineage>
        <taxon>Eukaryota</taxon>
        <taxon>Viridiplantae</taxon>
        <taxon>Chlorophyta</taxon>
        <taxon>core chlorophytes</taxon>
        <taxon>Trebouxiophyceae</taxon>
        <taxon>Chlorellales</taxon>
        <taxon>Chlorellaceae</taxon>
        <taxon>Chlorella clade</taxon>
        <taxon>Chlorella</taxon>
    </lineage>
</organism>